<dbReference type="Pfam" id="PF08220">
    <property type="entry name" value="HTH_DeoR"/>
    <property type="match status" value="1"/>
</dbReference>
<keyword evidence="1" id="KW-0678">Repressor</keyword>
<reference evidence="5 6" key="1">
    <citation type="submission" date="2018-01" db="EMBL/GenBank/DDBJ databases">
        <title>Genomic Sequence of Chromobacterium MWU13-2610 from wild cranberry bogs within the Cape Cod National Seashore.</title>
        <authorList>
            <person name="O'Hara-Hanley K."/>
            <person name="Soby S."/>
            <person name="Harrison A."/>
        </authorList>
    </citation>
    <scope>NUCLEOTIDE SEQUENCE [LARGE SCALE GENOMIC DNA]</scope>
    <source>
        <strain evidence="5 6">MWU13-2610</strain>
    </source>
</reference>
<evidence type="ECO:0000313" key="5">
    <source>
        <dbReference type="EMBL" id="POA97753.1"/>
    </source>
</evidence>
<dbReference type="InterPro" id="IPR037171">
    <property type="entry name" value="NagB/RpiA_transferase-like"/>
</dbReference>
<dbReference type="PANTHER" id="PTHR30363">
    <property type="entry name" value="HTH-TYPE TRANSCRIPTIONAL REGULATOR SRLR-RELATED"/>
    <property type="match status" value="1"/>
</dbReference>
<dbReference type="Proteomes" id="UP000236416">
    <property type="component" value="Unassembled WGS sequence"/>
</dbReference>
<protein>
    <submittedName>
        <fullName evidence="5">DeoR/GlpR transcriptional regulator</fullName>
    </submittedName>
</protein>
<keyword evidence="2" id="KW-0805">Transcription regulation</keyword>
<dbReference type="SUPFAM" id="SSF46785">
    <property type="entry name" value="Winged helix' DNA-binding domain"/>
    <property type="match status" value="1"/>
</dbReference>
<name>A0A2K4MKZ9_9NEIS</name>
<dbReference type="AlphaFoldDB" id="A0A2K4MKZ9"/>
<dbReference type="InterPro" id="IPR050313">
    <property type="entry name" value="Carb_Metab_HTH_regulators"/>
</dbReference>
<evidence type="ECO:0000256" key="2">
    <source>
        <dbReference type="ARBA" id="ARBA00023015"/>
    </source>
</evidence>
<dbReference type="SUPFAM" id="SSF100950">
    <property type="entry name" value="NagB/RpiA/CoA transferase-like"/>
    <property type="match status" value="1"/>
</dbReference>
<dbReference type="InterPro" id="IPR036388">
    <property type="entry name" value="WH-like_DNA-bd_sf"/>
</dbReference>
<dbReference type="PROSITE" id="PS51000">
    <property type="entry name" value="HTH_DEOR_2"/>
    <property type="match status" value="1"/>
</dbReference>
<dbReference type="InterPro" id="IPR014036">
    <property type="entry name" value="DeoR-like_C"/>
</dbReference>
<keyword evidence="6" id="KW-1185">Reference proteome</keyword>
<evidence type="ECO:0000256" key="1">
    <source>
        <dbReference type="ARBA" id="ARBA00022491"/>
    </source>
</evidence>
<dbReference type="SMART" id="SM00420">
    <property type="entry name" value="HTH_DEOR"/>
    <property type="match status" value="1"/>
</dbReference>
<accession>A0A2K4MKZ9</accession>
<dbReference type="InterPro" id="IPR036390">
    <property type="entry name" value="WH_DNA-bd_sf"/>
</dbReference>
<comment type="caution">
    <text evidence="5">The sequence shown here is derived from an EMBL/GenBank/DDBJ whole genome shotgun (WGS) entry which is preliminary data.</text>
</comment>
<dbReference type="InterPro" id="IPR001034">
    <property type="entry name" value="DeoR_HTH"/>
</dbReference>
<sequence length="261" mass="27900">MSKERAASASLPADRHLYIRQQLQLHGRVLAGELAETLGVSEDSIRRDLRELAAAGVCQRVYGGAIALTPNQASFRARKQEHQARKARLAATAVQQLQPGQFVFLDGGTTNLEIARALPEHLPLTVATNSIPIAAELFGKKQLELLLIGGSVNHQSGDALGTIATLMLQAMRPDICFLGTCSVDSELGIGTLQADEAAFKRQLVEQCGQIILAVTNEKLDTASPFQVAPLGDIGLLIIEPDADPSRLAHLQASGVPLRTAY</sequence>
<dbReference type="RefSeq" id="WP_103321023.1">
    <property type="nucleotide sequence ID" value="NZ_PPTF01000069.1"/>
</dbReference>
<keyword evidence="3" id="KW-0804">Transcription</keyword>
<dbReference type="SMART" id="SM01134">
    <property type="entry name" value="DeoRC"/>
    <property type="match status" value="1"/>
</dbReference>
<dbReference type="GO" id="GO:0003700">
    <property type="term" value="F:DNA-binding transcription factor activity"/>
    <property type="evidence" value="ECO:0007669"/>
    <property type="project" value="InterPro"/>
</dbReference>
<evidence type="ECO:0000259" key="4">
    <source>
        <dbReference type="PROSITE" id="PS51000"/>
    </source>
</evidence>
<gene>
    <name evidence="5" type="ORF">C2134_15340</name>
</gene>
<evidence type="ECO:0000313" key="6">
    <source>
        <dbReference type="Proteomes" id="UP000236416"/>
    </source>
</evidence>
<proteinExistence type="predicted"/>
<feature type="domain" description="HTH deoR-type" evidence="4">
    <location>
        <begin position="12"/>
        <end position="67"/>
    </location>
</feature>
<organism evidence="5 6">
    <name type="scientific">Chromobacterium sinusclupearum</name>
    <dbReference type="NCBI Taxonomy" id="2077146"/>
    <lineage>
        <taxon>Bacteria</taxon>
        <taxon>Pseudomonadati</taxon>
        <taxon>Pseudomonadota</taxon>
        <taxon>Betaproteobacteria</taxon>
        <taxon>Neisseriales</taxon>
        <taxon>Chromobacteriaceae</taxon>
        <taxon>Chromobacterium</taxon>
    </lineage>
</organism>
<dbReference type="Pfam" id="PF00455">
    <property type="entry name" value="DeoRC"/>
    <property type="match status" value="1"/>
</dbReference>
<dbReference type="PRINTS" id="PR00037">
    <property type="entry name" value="HTHLACR"/>
</dbReference>
<dbReference type="PANTHER" id="PTHR30363:SF4">
    <property type="entry name" value="GLYCEROL-3-PHOSPHATE REGULON REPRESSOR"/>
    <property type="match status" value="1"/>
</dbReference>
<dbReference type="EMBL" id="PPTF01000069">
    <property type="protein sequence ID" value="POA97753.1"/>
    <property type="molecule type" value="Genomic_DNA"/>
</dbReference>
<evidence type="ECO:0000256" key="3">
    <source>
        <dbReference type="ARBA" id="ARBA00023163"/>
    </source>
</evidence>
<dbReference type="Gene3D" id="1.10.10.10">
    <property type="entry name" value="Winged helix-like DNA-binding domain superfamily/Winged helix DNA-binding domain"/>
    <property type="match status" value="1"/>
</dbReference>